<evidence type="ECO:0000313" key="3">
    <source>
        <dbReference type="Proteomes" id="UP000694888"/>
    </source>
</evidence>
<feature type="domain" description="Cyclic nucleotide-binding" evidence="2">
    <location>
        <begin position="26"/>
        <end position="60"/>
    </location>
</feature>
<proteinExistence type="predicted"/>
<feature type="region of interest" description="Disordered" evidence="1">
    <location>
        <begin position="147"/>
        <end position="177"/>
    </location>
</feature>
<evidence type="ECO:0000313" key="4">
    <source>
        <dbReference type="RefSeq" id="XP_012943942.2"/>
    </source>
</evidence>
<dbReference type="PANTHER" id="PTHR23011">
    <property type="entry name" value="CYCLIC NUCLEOTIDE-BINDING DOMAIN CONTAINING PROTEIN"/>
    <property type="match status" value="1"/>
</dbReference>
<dbReference type="PANTHER" id="PTHR23011:SF28">
    <property type="entry name" value="CYCLIC NUCLEOTIDE-BINDING DOMAIN CONTAINING PROTEIN"/>
    <property type="match status" value="1"/>
</dbReference>
<accession>A0ABM1AAF2</accession>
<keyword evidence="3" id="KW-1185">Reference proteome</keyword>
<protein>
    <submittedName>
        <fullName evidence="4">Uncharacterized protein LOC101845958</fullName>
    </submittedName>
</protein>
<gene>
    <name evidence="4" type="primary">LOC101845958</name>
</gene>
<dbReference type="Proteomes" id="UP000694888">
    <property type="component" value="Unplaced"/>
</dbReference>
<evidence type="ECO:0000256" key="1">
    <source>
        <dbReference type="SAM" id="MobiDB-lite"/>
    </source>
</evidence>
<sequence length="248" mass="27481">MIGLRGISAIAEYPELVCLVSISPQELAIIKNSSRQSSVLTKNYTELLCLSSDVFQKYFMVGGVKNMNDPDQYNFVRRGSIISRDSNYSDWLVIVKSGSLNVLKKLVKAKPTVSRKTGKPLVTSDTNSYMSFLNNGNEYARSLEQNNTSLPEPIGDDLPDNNDNDENCNGAADDSLSDVNDDVLRKVKMANRPHTTAGKRTSTQSTRSLWSASSHSTLVEFKADTLLLRRNKTETKINTKPKAHKATN</sequence>
<organism evidence="3 4">
    <name type="scientific">Aplysia californica</name>
    <name type="common">California sea hare</name>
    <dbReference type="NCBI Taxonomy" id="6500"/>
    <lineage>
        <taxon>Eukaryota</taxon>
        <taxon>Metazoa</taxon>
        <taxon>Spiralia</taxon>
        <taxon>Lophotrochozoa</taxon>
        <taxon>Mollusca</taxon>
        <taxon>Gastropoda</taxon>
        <taxon>Heterobranchia</taxon>
        <taxon>Euthyneura</taxon>
        <taxon>Tectipleura</taxon>
        <taxon>Aplysiida</taxon>
        <taxon>Aplysioidea</taxon>
        <taxon>Aplysiidae</taxon>
        <taxon>Aplysia</taxon>
    </lineage>
</organism>
<feature type="compositionally biased region" description="Acidic residues" evidence="1">
    <location>
        <begin position="154"/>
        <end position="166"/>
    </location>
</feature>
<dbReference type="PROSITE" id="PS50042">
    <property type="entry name" value="CNMP_BINDING_3"/>
    <property type="match status" value="1"/>
</dbReference>
<reference evidence="4" key="1">
    <citation type="submission" date="2025-08" db="UniProtKB">
        <authorList>
            <consortium name="RefSeq"/>
        </authorList>
    </citation>
    <scope>IDENTIFICATION</scope>
</reference>
<name>A0ABM1AAF2_APLCA</name>
<dbReference type="RefSeq" id="XP_012943942.2">
    <property type="nucleotide sequence ID" value="XM_013088488.2"/>
</dbReference>
<dbReference type="InterPro" id="IPR000595">
    <property type="entry name" value="cNMP-bd_dom"/>
</dbReference>
<dbReference type="GeneID" id="101845958"/>
<evidence type="ECO:0000259" key="2">
    <source>
        <dbReference type="PROSITE" id="PS50042"/>
    </source>
</evidence>